<dbReference type="AlphaFoldDB" id="A0AAC9RNJ7"/>
<dbReference type="InterPro" id="IPR057661">
    <property type="entry name" value="RsdA/BaiN/AoA(So)_Rossmann"/>
</dbReference>
<dbReference type="KEGG" id="cfm:BJL90_02215"/>
<evidence type="ECO:0000256" key="3">
    <source>
        <dbReference type="ARBA" id="ARBA00022827"/>
    </source>
</evidence>
<dbReference type="Gene3D" id="2.40.30.10">
    <property type="entry name" value="Translation factors"/>
    <property type="match status" value="1"/>
</dbReference>
<dbReference type="NCBIfam" id="TIGR00275">
    <property type="entry name" value="aminoacetone oxidase family FAD-binding enzyme"/>
    <property type="match status" value="1"/>
</dbReference>
<dbReference type="EMBL" id="CP017603">
    <property type="protein sequence ID" value="AOY74874.1"/>
    <property type="molecule type" value="Genomic_DNA"/>
</dbReference>
<accession>A0AAC9RNJ7</accession>
<dbReference type="InterPro" id="IPR055178">
    <property type="entry name" value="RsdA/BaiN/AoA(So)-like_dom"/>
</dbReference>
<dbReference type="PRINTS" id="PR00368">
    <property type="entry name" value="FADPNR"/>
</dbReference>
<evidence type="ECO:0000313" key="6">
    <source>
        <dbReference type="EMBL" id="AOY74874.1"/>
    </source>
</evidence>
<reference evidence="7 9" key="2">
    <citation type="submission" date="2017-03" db="EMBL/GenBank/DDBJ databases">
        <title>Complete sequence of Clostridium formicaceticum DSM 92.</title>
        <authorList>
            <person name="Poehlein A."/>
            <person name="Karl M."/>
            <person name="Bengelsdorf F.R."/>
            <person name="Duerre P."/>
            <person name="Daniel R."/>
        </authorList>
    </citation>
    <scope>NUCLEOTIDE SEQUENCE [LARGE SCALE GENOMIC DNA]</scope>
    <source>
        <strain evidence="7 9">DSM 92</strain>
    </source>
</reference>
<evidence type="ECO:0000313" key="8">
    <source>
        <dbReference type="Proteomes" id="UP000177894"/>
    </source>
</evidence>
<dbReference type="Pfam" id="PF22780">
    <property type="entry name" value="HI0933_like_1st"/>
    <property type="match status" value="1"/>
</dbReference>
<keyword evidence="8" id="KW-1185">Reference proteome</keyword>
<evidence type="ECO:0000259" key="5">
    <source>
        <dbReference type="Pfam" id="PF22780"/>
    </source>
</evidence>
<dbReference type="InterPro" id="IPR036188">
    <property type="entry name" value="FAD/NAD-bd_sf"/>
</dbReference>
<evidence type="ECO:0000313" key="9">
    <source>
        <dbReference type="Proteomes" id="UP000192478"/>
    </source>
</evidence>
<dbReference type="PANTHER" id="PTHR42887:SF2">
    <property type="entry name" value="OS12G0638800 PROTEIN"/>
    <property type="match status" value="1"/>
</dbReference>
<dbReference type="Pfam" id="PF03486">
    <property type="entry name" value="HI0933_like"/>
    <property type="match status" value="1"/>
</dbReference>
<organism evidence="7 9">
    <name type="scientific">Clostridium formicaceticum</name>
    <dbReference type="NCBI Taxonomy" id="1497"/>
    <lineage>
        <taxon>Bacteria</taxon>
        <taxon>Bacillati</taxon>
        <taxon>Bacillota</taxon>
        <taxon>Clostridia</taxon>
        <taxon>Eubacteriales</taxon>
        <taxon>Clostridiaceae</taxon>
        <taxon>Clostridium</taxon>
    </lineage>
</organism>
<dbReference type="Proteomes" id="UP000192478">
    <property type="component" value="Chromosome"/>
</dbReference>
<dbReference type="RefSeq" id="WP_070963889.1">
    <property type="nucleotide sequence ID" value="NZ_CP017603.1"/>
</dbReference>
<evidence type="ECO:0000256" key="1">
    <source>
        <dbReference type="ARBA" id="ARBA00001974"/>
    </source>
</evidence>
<dbReference type="Gene3D" id="3.50.50.60">
    <property type="entry name" value="FAD/NAD(P)-binding domain"/>
    <property type="match status" value="1"/>
</dbReference>
<feature type="domain" description="RsdA/BaiN/AoA(So)-like Rossmann fold-like" evidence="4">
    <location>
        <begin position="6"/>
        <end position="407"/>
    </location>
</feature>
<dbReference type="Proteomes" id="UP000177894">
    <property type="component" value="Chromosome"/>
</dbReference>
<keyword evidence="2" id="KW-0285">Flavoprotein</keyword>
<dbReference type="Gene3D" id="1.10.8.260">
    <property type="entry name" value="HI0933 insert domain-like"/>
    <property type="match status" value="1"/>
</dbReference>
<protein>
    <submittedName>
        <fullName evidence="6">Flavoprotein</fullName>
    </submittedName>
</protein>
<keyword evidence="3" id="KW-0274">FAD</keyword>
<comment type="cofactor">
    <cofactor evidence="1">
        <name>FAD</name>
        <dbReference type="ChEBI" id="CHEBI:57692"/>
    </cofactor>
</comment>
<gene>
    <name evidence="6" type="ORF">BJL90_02215</name>
    <name evidence="7" type="ORF">CLFO_36830</name>
</gene>
<evidence type="ECO:0000256" key="2">
    <source>
        <dbReference type="ARBA" id="ARBA00022630"/>
    </source>
</evidence>
<dbReference type="PRINTS" id="PR00411">
    <property type="entry name" value="PNDRDTASEI"/>
</dbReference>
<evidence type="ECO:0000313" key="7">
    <source>
        <dbReference type="EMBL" id="ARE89276.1"/>
    </source>
</evidence>
<evidence type="ECO:0000259" key="4">
    <source>
        <dbReference type="Pfam" id="PF03486"/>
    </source>
</evidence>
<dbReference type="SUPFAM" id="SSF51905">
    <property type="entry name" value="FAD/NAD(P)-binding domain"/>
    <property type="match status" value="1"/>
</dbReference>
<dbReference type="InterPro" id="IPR004792">
    <property type="entry name" value="BaiN-like"/>
</dbReference>
<dbReference type="SUPFAM" id="SSF160996">
    <property type="entry name" value="HI0933 insert domain-like"/>
    <property type="match status" value="1"/>
</dbReference>
<dbReference type="PANTHER" id="PTHR42887">
    <property type="entry name" value="OS12G0638800 PROTEIN"/>
    <property type="match status" value="1"/>
</dbReference>
<reference evidence="6 8" key="1">
    <citation type="submission" date="2016-10" db="EMBL/GenBank/DDBJ databases">
        <title>Complete Genome Sequence of Acetogen Clostridium formicoaceticum ATCC 27076.</title>
        <authorList>
            <person name="Bao T."/>
            <person name="Cheng C."/>
            <person name="Zhao J."/>
            <person name="Yang S.-T."/>
            <person name="Wang J."/>
            <person name="Wang M."/>
        </authorList>
    </citation>
    <scope>NUCLEOTIDE SEQUENCE [LARGE SCALE GENOMIC DNA]</scope>
    <source>
        <strain evidence="6 8">ATCC 27076</strain>
    </source>
</reference>
<proteinExistence type="predicted"/>
<feature type="domain" description="RsdA/BaiN/AoA(So)-like insert" evidence="5">
    <location>
        <begin position="192"/>
        <end position="353"/>
    </location>
</feature>
<name>A0AAC9RNJ7_9CLOT</name>
<dbReference type="EMBL" id="CP020559">
    <property type="protein sequence ID" value="ARE89276.1"/>
    <property type="molecule type" value="Genomic_DNA"/>
</dbReference>
<dbReference type="InterPro" id="IPR023166">
    <property type="entry name" value="BaiN-like_dom_sf"/>
</dbReference>
<sequence>MIKQVHVLVIGGGAAGLTAAIAAARNGAKVTILERLDRVGKKILATGNGRCNLTNMNMDLSFFHGKNVKFAQGILKSFDVEQTLNFFEYLGIAWKVEEGGKVFPMSDQASSVLDVLRYELQQLKVEECCNAEVTTVQRTHQGFKVGLKDNRVINGDRVILATGGKASPQLGSDGEGYLLAKALGHHLIDVFPALVQLKLNAPFLKAVKGVKFIGEASIIMGEQTLRKESGEILFTDYGISGPPILQLSRTAAEALKNKEKIHIVLDMFPQLQKQEAMELLQIRLAYQPEKKLDFGFIGLLNKRLIPVVLREAGVKDLQKECGKVSQDEIKSIVKVFKQWKLGVTDTQSWKNAQTTAGGIDVTEIDGKSMQSKRVPGLYFAGELVDIDGDCGGFNLQWAWSSGYIAGEHAALDTRE</sequence>